<evidence type="ECO:0000313" key="3">
    <source>
        <dbReference type="Proteomes" id="UP000604046"/>
    </source>
</evidence>
<proteinExistence type="predicted"/>
<keyword evidence="3" id="KW-1185">Reference proteome</keyword>
<dbReference type="AlphaFoldDB" id="A0A812JWH4"/>
<name>A0A812JWH4_9DINO</name>
<organism evidence="2 3">
    <name type="scientific">Symbiodinium natans</name>
    <dbReference type="NCBI Taxonomy" id="878477"/>
    <lineage>
        <taxon>Eukaryota</taxon>
        <taxon>Sar</taxon>
        <taxon>Alveolata</taxon>
        <taxon>Dinophyceae</taxon>
        <taxon>Suessiales</taxon>
        <taxon>Symbiodiniaceae</taxon>
        <taxon>Symbiodinium</taxon>
    </lineage>
</organism>
<evidence type="ECO:0000256" key="1">
    <source>
        <dbReference type="SAM" id="MobiDB-lite"/>
    </source>
</evidence>
<feature type="compositionally biased region" description="Low complexity" evidence="1">
    <location>
        <begin position="91"/>
        <end position="103"/>
    </location>
</feature>
<dbReference type="OrthoDB" id="10527669at2759"/>
<dbReference type="EMBL" id="CAJNDS010000524">
    <property type="protein sequence ID" value="CAE7215128.1"/>
    <property type="molecule type" value="Genomic_DNA"/>
</dbReference>
<reference evidence="2" key="1">
    <citation type="submission" date="2021-02" db="EMBL/GenBank/DDBJ databases">
        <authorList>
            <person name="Dougan E. K."/>
            <person name="Rhodes N."/>
            <person name="Thang M."/>
            <person name="Chan C."/>
        </authorList>
    </citation>
    <scope>NUCLEOTIDE SEQUENCE</scope>
</reference>
<dbReference type="Proteomes" id="UP000604046">
    <property type="component" value="Unassembled WGS sequence"/>
</dbReference>
<feature type="region of interest" description="Disordered" evidence="1">
    <location>
        <begin position="1"/>
        <end position="51"/>
    </location>
</feature>
<protein>
    <submittedName>
        <fullName evidence="2">Uncharacterized protein</fullName>
    </submittedName>
</protein>
<sequence length="178" mass="19738">MVKRTVVDVERDSLPCEGQKTDNTDQEMLIPTSPATPPELRTPSEFQDSDTEMLPEDDVVWLMSSPVWITPDDDDDEILTDARDPDKMKELPTSAASTAPPSPALTALCASATAPVPNRDAAWQLQREKELSALSREELREELGLDGTDIAQSWSQHDLLITLVEIEKVIPDMSRLVI</sequence>
<feature type="compositionally biased region" description="Basic and acidic residues" evidence="1">
    <location>
        <begin position="1"/>
        <end position="23"/>
    </location>
</feature>
<accession>A0A812JWH4</accession>
<feature type="compositionally biased region" description="Basic and acidic residues" evidence="1">
    <location>
        <begin position="80"/>
        <end position="90"/>
    </location>
</feature>
<gene>
    <name evidence="2" type="ORF">SNAT2548_LOCUS7520</name>
</gene>
<evidence type="ECO:0000313" key="2">
    <source>
        <dbReference type="EMBL" id="CAE7215128.1"/>
    </source>
</evidence>
<feature type="region of interest" description="Disordered" evidence="1">
    <location>
        <begin position="71"/>
        <end position="103"/>
    </location>
</feature>
<comment type="caution">
    <text evidence="2">The sequence shown here is derived from an EMBL/GenBank/DDBJ whole genome shotgun (WGS) entry which is preliminary data.</text>
</comment>